<dbReference type="RefSeq" id="WP_397718852.1">
    <property type="nucleotide sequence ID" value="NZ_JBIRGN010000015.1"/>
</dbReference>
<evidence type="ECO:0000313" key="3">
    <source>
        <dbReference type="Proteomes" id="UP001610818"/>
    </source>
</evidence>
<sequence>MVDLDNSLWFALRTVVSVVFTASLLTCLVLWAQRSRNTRRGGDEG</sequence>
<dbReference type="Proteomes" id="UP001610818">
    <property type="component" value="Unassembled WGS sequence"/>
</dbReference>
<organism evidence="2 3">
    <name type="scientific">Streptomyces longisporoflavus</name>
    <dbReference type="NCBI Taxonomy" id="28044"/>
    <lineage>
        <taxon>Bacteria</taxon>
        <taxon>Bacillati</taxon>
        <taxon>Actinomycetota</taxon>
        <taxon>Actinomycetes</taxon>
        <taxon>Kitasatosporales</taxon>
        <taxon>Streptomycetaceae</taxon>
        <taxon>Streptomyces</taxon>
    </lineage>
</organism>
<reference evidence="2 3" key="1">
    <citation type="submission" date="2024-10" db="EMBL/GenBank/DDBJ databases">
        <title>The Natural Products Discovery Center: Release of the First 8490 Sequenced Strains for Exploring Actinobacteria Biosynthetic Diversity.</title>
        <authorList>
            <person name="Kalkreuter E."/>
            <person name="Kautsar S.A."/>
            <person name="Yang D."/>
            <person name="Bader C.D."/>
            <person name="Teijaro C.N."/>
            <person name="Fluegel L."/>
            <person name="Davis C.M."/>
            <person name="Simpson J.R."/>
            <person name="Lauterbach L."/>
            <person name="Steele A.D."/>
            <person name="Gui C."/>
            <person name="Meng S."/>
            <person name="Li G."/>
            <person name="Viehrig K."/>
            <person name="Ye F."/>
            <person name="Su P."/>
            <person name="Kiefer A.F."/>
            <person name="Nichols A."/>
            <person name="Cepeda A.J."/>
            <person name="Yan W."/>
            <person name="Fan B."/>
            <person name="Jiang Y."/>
            <person name="Adhikari A."/>
            <person name="Zheng C.-J."/>
            <person name="Schuster L."/>
            <person name="Cowan T.M."/>
            <person name="Smanski M.J."/>
            <person name="Chevrette M.G."/>
            <person name="De Carvalho L.P.S."/>
            <person name="Shen B."/>
        </authorList>
    </citation>
    <scope>NUCLEOTIDE SEQUENCE [LARGE SCALE GENOMIC DNA]</scope>
    <source>
        <strain evidence="2 3">NPDC017990</strain>
    </source>
</reference>
<name>A0ABW7R412_9ACTN</name>
<accession>A0ABW7R412</accession>
<evidence type="ECO:0000313" key="2">
    <source>
        <dbReference type="EMBL" id="MFH8551777.1"/>
    </source>
</evidence>
<keyword evidence="1" id="KW-0812">Transmembrane</keyword>
<keyword evidence="1" id="KW-0472">Membrane</keyword>
<keyword evidence="3" id="KW-1185">Reference proteome</keyword>
<dbReference type="EMBL" id="JBIRGQ010000015">
    <property type="protein sequence ID" value="MFH8551777.1"/>
    <property type="molecule type" value="Genomic_DNA"/>
</dbReference>
<comment type="caution">
    <text evidence="2">The sequence shown here is derived from an EMBL/GenBank/DDBJ whole genome shotgun (WGS) entry which is preliminary data.</text>
</comment>
<gene>
    <name evidence="2" type="ORF">ACH4F9_43055</name>
</gene>
<feature type="transmembrane region" description="Helical" evidence="1">
    <location>
        <begin position="12"/>
        <end position="32"/>
    </location>
</feature>
<proteinExistence type="predicted"/>
<keyword evidence="1" id="KW-1133">Transmembrane helix</keyword>
<evidence type="ECO:0000256" key="1">
    <source>
        <dbReference type="SAM" id="Phobius"/>
    </source>
</evidence>
<protein>
    <submittedName>
        <fullName evidence="2">Uncharacterized protein</fullName>
    </submittedName>
</protein>